<dbReference type="AlphaFoldDB" id="A0A8S2U8C2"/>
<comment type="caution">
    <text evidence="2">The sequence shown here is derived from an EMBL/GenBank/DDBJ whole genome shotgun (WGS) entry which is preliminary data.</text>
</comment>
<gene>
    <name evidence="1" type="ORF">OVA965_LOCUS38792</name>
    <name evidence="2" type="ORF">TMI583_LOCUS40004</name>
</gene>
<evidence type="ECO:0000313" key="3">
    <source>
        <dbReference type="Proteomes" id="UP000682733"/>
    </source>
</evidence>
<proteinExistence type="predicted"/>
<dbReference type="EMBL" id="CAJOBA010061228">
    <property type="protein sequence ID" value="CAF4329594.1"/>
    <property type="molecule type" value="Genomic_DNA"/>
</dbReference>
<evidence type="ECO:0000313" key="2">
    <source>
        <dbReference type="EMBL" id="CAF4329594.1"/>
    </source>
</evidence>
<organism evidence="2 3">
    <name type="scientific">Didymodactylos carnosus</name>
    <dbReference type="NCBI Taxonomy" id="1234261"/>
    <lineage>
        <taxon>Eukaryota</taxon>
        <taxon>Metazoa</taxon>
        <taxon>Spiralia</taxon>
        <taxon>Gnathifera</taxon>
        <taxon>Rotifera</taxon>
        <taxon>Eurotatoria</taxon>
        <taxon>Bdelloidea</taxon>
        <taxon>Philodinida</taxon>
        <taxon>Philodinidae</taxon>
        <taxon>Didymodactylos</taxon>
    </lineage>
</organism>
<sequence length="113" mass="12262">NIELALEYFDSPFNRNIATNGGFEQGPTPSPYGTTATYVPNWRIVYGTMTALDYSPAGSNLGLTNTSPGPDDRGQRYLYGTQGSTLASMTQMICIPSLSPYIINQTLSYNFSG</sequence>
<accession>A0A8S2U8C2</accession>
<dbReference type="Proteomes" id="UP000677228">
    <property type="component" value="Unassembled WGS sequence"/>
</dbReference>
<protein>
    <submittedName>
        <fullName evidence="2">Uncharacterized protein</fullName>
    </submittedName>
</protein>
<name>A0A8S2U8C2_9BILA</name>
<dbReference type="EMBL" id="CAJNOK010038903">
    <property type="protein sequence ID" value="CAF1541308.1"/>
    <property type="molecule type" value="Genomic_DNA"/>
</dbReference>
<feature type="non-terminal residue" evidence="2">
    <location>
        <position position="1"/>
    </location>
</feature>
<reference evidence="2" key="1">
    <citation type="submission" date="2021-02" db="EMBL/GenBank/DDBJ databases">
        <authorList>
            <person name="Nowell W R."/>
        </authorList>
    </citation>
    <scope>NUCLEOTIDE SEQUENCE</scope>
</reference>
<dbReference type="Proteomes" id="UP000682733">
    <property type="component" value="Unassembled WGS sequence"/>
</dbReference>
<evidence type="ECO:0000313" key="1">
    <source>
        <dbReference type="EMBL" id="CAF1541308.1"/>
    </source>
</evidence>